<proteinExistence type="predicted"/>
<dbReference type="RefSeq" id="WP_145944374.1">
    <property type="nucleotide sequence ID" value="NZ_CP017641.1"/>
</dbReference>
<keyword evidence="3" id="KW-1185">Reference proteome</keyword>
<accession>A0A1P8WMY7</accession>
<sequence>MGISQTKVSRSTVRTGVGTKTKEICLGATLIRFRATVCVALAVFSIQSPSVADDATSLTIDRDVATTIDYDVQITGEIVTPSADGARRFPLKSSGEFQFRNEPFPTDLGGPFSLRAVRKFESAATTTTVGADHVTKVALLSAYRSIHVFGDETGLLKVSPKYSLPRKQLDLLEIPFDPIAVGAMLPGSSVSKDDKWNTDVWVVPMLTGIEAVVEQSTTCRLETVSSKKAVVTFEGKISGAVRGSASEISFDGQFVIDREAGLIESFTAQQKEKRSPGPVSPGLDVTVDIKWTQQATDRSPAADTPPIRESPSDSQKLLVLQTPLRLQFRHSREWHLFHETPTVLMMRQLRDGNLISQCNISSAVAVPPKEHTPDKEFLADVTESVAERRGKVTKEETVRDDAEWRIRRIQGVGNADGETIIWDYYLCSEASGQQFSLVFSHAEKDEAEFADSATKILSTLQIARPKPALPFR</sequence>
<feature type="region of interest" description="Disordered" evidence="1">
    <location>
        <begin position="294"/>
        <end position="314"/>
    </location>
</feature>
<dbReference type="EMBL" id="CP017641">
    <property type="protein sequence ID" value="APZ95433.1"/>
    <property type="molecule type" value="Genomic_DNA"/>
</dbReference>
<evidence type="ECO:0000256" key="1">
    <source>
        <dbReference type="SAM" id="MobiDB-lite"/>
    </source>
</evidence>
<evidence type="ECO:0000313" key="3">
    <source>
        <dbReference type="Proteomes" id="UP000187735"/>
    </source>
</evidence>
<protein>
    <submittedName>
        <fullName evidence="2">Uncharacterized protein</fullName>
    </submittedName>
</protein>
<reference evidence="2 3" key="1">
    <citation type="journal article" date="2016" name="Front. Microbiol.">
        <title>Fuerstia marisgermanicae gen. nov., sp. nov., an Unusual Member of the Phylum Planctomycetes from the German Wadden Sea.</title>
        <authorList>
            <person name="Kohn T."/>
            <person name="Heuer A."/>
            <person name="Jogler M."/>
            <person name="Vollmers J."/>
            <person name="Boedeker C."/>
            <person name="Bunk B."/>
            <person name="Rast P."/>
            <person name="Borchert D."/>
            <person name="Glockner I."/>
            <person name="Freese H.M."/>
            <person name="Klenk H.P."/>
            <person name="Overmann J."/>
            <person name="Kaster A.K."/>
            <person name="Rohde M."/>
            <person name="Wiegand S."/>
            <person name="Jogler C."/>
        </authorList>
    </citation>
    <scope>NUCLEOTIDE SEQUENCE [LARGE SCALE GENOMIC DNA]</scope>
    <source>
        <strain evidence="2 3">NH11</strain>
    </source>
</reference>
<dbReference type="OrthoDB" id="280947at2"/>
<dbReference type="AlphaFoldDB" id="A0A1P8WMY7"/>
<name>A0A1P8WMY7_9PLAN</name>
<evidence type="ECO:0000313" key="2">
    <source>
        <dbReference type="EMBL" id="APZ95433.1"/>
    </source>
</evidence>
<dbReference type="STRING" id="1891926.Fuma_05091"/>
<gene>
    <name evidence="2" type="ORF">Fuma_05091</name>
</gene>
<dbReference type="Proteomes" id="UP000187735">
    <property type="component" value="Chromosome"/>
</dbReference>
<organism evidence="2 3">
    <name type="scientific">Fuerstiella marisgermanici</name>
    <dbReference type="NCBI Taxonomy" id="1891926"/>
    <lineage>
        <taxon>Bacteria</taxon>
        <taxon>Pseudomonadati</taxon>
        <taxon>Planctomycetota</taxon>
        <taxon>Planctomycetia</taxon>
        <taxon>Planctomycetales</taxon>
        <taxon>Planctomycetaceae</taxon>
        <taxon>Fuerstiella</taxon>
    </lineage>
</organism>
<dbReference type="KEGG" id="fmr:Fuma_05091"/>